<dbReference type="Gene3D" id="3.80.10.10">
    <property type="entry name" value="Ribonuclease Inhibitor"/>
    <property type="match status" value="1"/>
</dbReference>
<feature type="non-terminal residue" evidence="1">
    <location>
        <position position="1"/>
    </location>
</feature>
<accession>A0A8X6UEQ3</accession>
<dbReference type="InterPro" id="IPR001611">
    <property type="entry name" value="Leu-rich_rpt"/>
</dbReference>
<dbReference type="InterPro" id="IPR032675">
    <property type="entry name" value="LRR_dom_sf"/>
</dbReference>
<evidence type="ECO:0000313" key="1">
    <source>
        <dbReference type="EMBL" id="GFU09515.1"/>
    </source>
</evidence>
<dbReference type="OrthoDB" id="6022531at2759"/>
<name>A0A8X6UEQ3_NEPPI</name>
<dbReference type="Pfam" id="PF13855">
    <property type="entry name" value="LRR_8"/>
    <property type="match status" value="1"/>
</dbReference>
<organism evidence="1 2">
    <name type="scientific">Nephila pilipes</name>
    <name type="common">Giant wood spider</name>
    <name type="synonym">Nephila maculata</name>
    <dbReference type="NCBI Taxonomy" id="299642"/>
    <lineage>
        <taxon>Eukaryota</taxon>
        <taxon>Metazoa</taxon>
        <taxon>Ecdysozoa</taxon>
        <taxon>Arthropoda</taxon>
        <taxon>Chelicerata</taxon>
        <taxon>Arachnida</taxon>
        <taxon>Araneae</taxon>
        <taxon>Araneomorphae</taxon>
        <taxon>Entelegynae</taxon>
        <taxon>Araneoidea</taxon>
        <taxon>Nephilidae</taxon>
        <taxon>Nephila</taxon>
    </lineage>
</organism>
<gene>
    <name evidence="1" type="ORF">NPIL_367661</name>
</gene>
<dbReference type="AlphaFoldDB" id="A0A8X6UEQ3"/>
<reference evidence="1" key="1">
    <citation type="submission" date="2020-08" db="EMBL/GenBank/DDBJ databases">
        <title>Multicomponent nature underlies the extraordinary mechanical properties of spider dragline silk.</title>
        <authorList>
            <person name="Kono N."/>
            <person name="Nakamura H."/>
            <person name="Mori M."/>
            <person name="Yoshida Y."/>
            <person name="Ohtoshi R."/>
            <person name="Malay A.D."/>
            <person name="Moran D.A.P."/>
            <person name="Tomita M."/>
            <person name="Numata K."/>
            <person name="Arakawa K."/>
        </authorList>
    </citation>
    <scope>NUCLEOTIDE SEQUENCE</scope>
</reference>
<dbReference type="EMBL" id="BMAW01124770">
    <property type="protein sequence ID" value="GFU09515.1"/>
    <property type="molecule type" value="Genomic_DNA"/>
</dbReference>
<dbReference type="SUPFAM" id="SSF52058">
    <property type="entry name" value="L domain-like"/>
    <property type="match status" value="1"/>
</dbReference>
<evidence type="ECO:0000313" key="2">
    <source>
        <dbReference type="Proteomes" id="UP000887013"/>
    </source>
</evidence>
<sequence>MVKYKFNSVYNVSVERKIFSNNAITELSDTAFRKNPKLTLLEMGGNPITKVGGSTFAHLPNLKKL</sequence>
<comment type="caution">
    <text evidence="1">The sequence shown here is derived from an EMBL/GenBank/DDBJ whole genome shotgun (WGS) entry which is preliminary data.</text>
</comment>
<dbReference type="Proteomes" id="UP000887013">
    <property type="component" value="Unassembled WGS sequence"/>
</dbReference>
<keyword evidence="2" id="KW-1185">Reference proteome</keyword>
<proteinExistence type="predicted"/>
<protein>
    <submittedName>
        <fullName evidence="1">Uncharacterized protein</fullName>
    </submittedName>
</protein>